<proteinExistence type="predicted"/>
<dbReference type="HOGENOM" id="CLU_199810_0_0_3"/>
<reference evidence="1 2" key="1">
    <citation type="submission" date="2012-06" db="EMBL/GenBank/DDBJ databases">
        <title>Finished chromosome of genome of Crinalium epipsammum PCC 9333.</title>
        <authorList>
            <consortium name="US DOE Joint Genome Institute"/>
            <person name="Gugger M."/>
            <person name="Coursin T."/>
            <person name="Rippka R."/>
            <person name="Tandeau De Marsac N."/>
            <person name="Huntemann M."/>
            <person name="Wei C.-L."/>
            <person name="Han J."/>
            <person name="Detter J.C."/>
            <person name="Han C."/>
            <person name="Tapia R."/>
            <person name="Davenport K."/>
            <person name="Daligault H."/>
            <person name="Erkkila T."/>
            <person name="Gu W."/>
            <person name="Munk A.C.C."/>
            <person name="Teshima H."/>
            <person name="Xu Y."/>
            <person name="Chain P."/>
            <person name="Chen A."/>
            <person name="Krypides N."/>
            <person name="Mavromatis K."/>
            <person name="Markowitz V."/>
            <person name="Szeto E."/>
            <person name="Ivanova N."/>
            <person name="Mikhailova N."/>
            <person name="Ovchinnikova G."/>
            <person name="Pagani I."/>
            <person name="Pati A."/>
            <person name="Goodwin L."/>
            <person name="Peters L."/>
            <person name="Pitluck S."/>
            <person name="Woyke T."/>
            <person name="Kerfeld C."/>
        </authorList>
    </citation>
    <scope>NUCLEOTIDE SEQUENCE [LARGE SCALE GENOMIC DNA]</scope>
    <source>
        <strain evidence="1 2">PCC 9333</strain>
    </source>
</reference>
<evidence type="ECO:0000313" key="2">
    <source>
        <dbReference type="Proteomes" id="UP000010472"/>
    </source>
</evidence>
<accession>K9VZB8</accession>
<dbReference type="AlphaFoldDB" id="K9VZB8"/>
<name>K9VZB8_9CYAN</name>
<organism evidence="1 2">
    <name type="scientific">Crinalium epipsammum PCC 9333</name>
    <dbReference type="NCBI Taxonomy" id="1173022"/>
    <lineage>
        <taxon>Bacteria</taxon>
        <taxon>Bacillati</taxon>
        <taxon>Cyanobacteriota</taxon>
        <taxon>Cyanophyceae</taxon>
        <taxon>Gomontiellales</taxon>
        <taxon>Gomontiellaceae</taxon>
        <taxon>Crinalium</taxon>
    </lineage>
</organism>
<gene>
    <name evidence="1" type="ORF">Cri9333_1962</name>
</gene>
<keyword evidence="2" id="KW-1185">Reference proteome</keyword>
<dbReference type="Proteomes" id="UP000010472">
    <property type="component" value="Chromosome"/>
</dbReference>
<evidence type="ECO:0000313" key="1">
    <source>
        <dbReference type="EMBL" id="AFZ12842.1"/>
    </source>
</evidence>
<dbReference type="EMBL" id="CP003620">
    <property type="protein sequence ID" value="AFZ12842.1"/>
    <property type="molecule type" value="Genomic_DNA"/>
</dbReference>
<protein>
    <submittedName>
        <fullName evidence="1">Uncharacterized protein</fullName>
    </submittedName>
</protein>
<dbReference type="KEGG" id="cep:Cri9333_1962"/>
<dbReference type="RefSeq" id="WP_015202958.1">
    <property type="nucleotide sequence ID" value="NC_019753.1"/>
</dbReference>
<sequence>MSYSEFSLARAKQELIFETVQKTDIFASIPELISSTLLTDTLRYNLPSALG</sequence>